<name>A0A437ACD8_ARTFL</name>
<accession>A0A437ACD8</accession>
<dbReference type="AlphaFoldDB" id="A0A437ACD8"/>
<dbReference type="PROSITE" id="PS51397">
    <property type="entry name" value="WLM"/>
    <property type="match status" value="1"/>
</dbReference>
<dbReference type="STRING" id="97331.A0A437ACD8"/>
<dbReference type="PANTHER" id="PTHR47795:SF1">
    <property type="entry name" value="DNA-DEPENDENT METALLOPROTEASE WSS1 HOMOLOG 2"/>
    <property type="match status" value="1"/>
</dbReference>
<feature type="region of interest" description="Disordered" evidence="1">
    <location>
        <begin position="294"/>
        <end position="336"/>
    </location>
</feature>
<dbReference type="OrthoDB" id="49605at2759"/>
<gene>
    <name evidence="3" type="ORF">DFL_002664</name>
</gene>
<dbReference type="Pfam" id="PF08325">
    <property type="entry name" value="WLM"/>
    <property type="match status" value="1"/>
</dbReference>
<comment type="caution">
    <text evidence="3">The sequence shown here is derived from an EMBL/GenBank/DDBJ whole genome shotgun (WGS) entry which is preliminary data.</text>
</comment>
<dbReference type="GeneID" id="93584975"/>
<dbReference type="Proteomes" id="UP000283090">
    <property type="component" value="Unassembled WGS sequence"/>
</dbReference>
<dbReference type="InterPro" id="IPR029071">
    <property type="entry name" value="Ubiquitin-like_domsf"/>
</dbReference>
<keyword evidence="4" id="KW-1185">Reference proteome</keyword>
<feature type="compositionally biased region" description="Basic and acidic residues" evidence="1">
    <location>
        <begin position="311"/>
        <end position="336"/>
    </location>
</feature>
<dbReference type="RefSeq" id="XP_067494024.1">
    <property type="nucleotide sequence ID" value="XM_067631483.1"/>
</dbReference>
<evidence type="ECO:0000313" key="4">
    <source>
        <dbReference type="Proteomes" id="UP000283090"/>
    </source>
</evidence>
<dbReference type="SUPFAM" id="SSF54236">
    <property type="entry name" value="Ubiquitin-like"/>
    <property type="match status" value="1"/>
</dbReference>
<dbReference type="GO" id="GO:0070628">
    <property type="term" value="F:proteasome binding"/>
    <property type="evidence" value="ECO:0007669"/>
    <property type="project" value="TreeGrafter"/>
</dbReference>
<protein>
    <recommendedName>
        <fullName evidence="2">WLM domain-containing protein</fullName>
    </recommendedName>
</protein>
<evidence type="ECO:0000313" key="3">
    <source>
        <dbReference type="EMBL" id="RVD88480.1"/>
    </source>
</evidence>
<sequence length="336" mass="36789">MDPQPTAIPDDDAHSILVTHSGKSHTFTLPTTSTLSDLRLRIQSTFSISPEYQKLTAPKLGLLKDDDLPITALPSPPKKILLIGSSNAAIQDIQLANSPAAAGLRKFGGTGPIKPAKPVRRVDFTKASNEAKYTFGPIRVLTHLPNPQRSETYLRKLASDPGIKSVMIKHKFSVGMLSEMDPAEHTTHESRTLGLNKNGGEEILLRLRTDAYDGYRDYKTVRKTLCHELAHNVYQEHDRDFWELYRVILKGVEEADWRHGGRTVEGGGDGGRVLWEGEERERMLVEEADGGGWTGGSWVLGGGSGGSGGSAEDRRRVAARAAEERAKKMRDSSGTA</sequence>
<organism evidence="3 4">
    <name type="scientific">Arthrobotrys flagrans</name>
    <name type="common">Nematode-trapping fungus</name>
    <name type="synonym">Trichothecium flagrans</name>
    <dbReference type="NCBI Taxonomy" id="97331"/>
    <lineage>
        <taxon>Eukaryota</taxon>
        <taxon>Fungi</taxon>
        <taxon>Dikarya</taxon>
        <taxon>Ascomycota</taxon>
        <taxon>Pezizomycotina</taxon>
        <taxon>Orbiliomycetes</taxon>
        <taxon>Orbiliales</taxon>
        <taxon>Orbiliaceae</taxon>
        <taxon>Arthrobotrys</taxon>
    </lineage>
</organism>
<dbReference type="InterPro" id="IPR013536">
    <property type="entry name" value="WLM_dom"/>
</dbReference>
<proteinExistence type="predicted"/>
<reference evidence="3 4" key="1">
    <citation type="submission" date="2019-01" db="EMBL/GenBank/DDBJ databases">
        <title>Intercellular communication is required for trap formation in the nematode-trapping fungus Duddingtonia flagrans.</title>
        <authorList>
            <person name="Youssar L."/>
            <person name="Wernet V."/>
            <person name="Hensel N."/>
            <person name="Hildebrandt H.-G."/>
            <person name="Fischer R."/>
        </authorList>
    </citation>
    <scope>NUCLEOTIDE SEQUENCE [LARGE SCALE GENOMIC DNA]</scope>
    <source>
        <strain evidence="3 4">CBS H-5679</strain>
    </source>
</reference>
<feature type="domain" description="WLM" evidence="2">
    <location>
        <begin position="126"/>
        <end position="327"/>
    </location>
</feature>
<evidence type="ECO:0000259" key="2">
    <source>
        <dbReference type="PROSITE" id="PS51397"/>
    </source>
</evidence>
<dbReference type="VEuPathDB" id="FungiDB:DFL_002664"/>
<dbReference type="PANTHER" id="PTHR47795">
    <property type="entry name" value="UBIQUITIN AND WLM DOMAIN-CONTAINING METALLOPROTEASE SPCC1442.07C"/>
    <property type="match status" value="1"/>
</dbReference>
<evidence type="ECO:0000256" key="1">
    <source>
        <dbReference type="SAM" id="MobiDB-lite"/>
    </source>
</evidence>
<dbReference type="EMBL" id="SAEB01000003">
    <property type="protein sequence ID" value="RVD88480.1"/>
    <property type="molecule type" value="Genomic_DNA"/>
</dbReference>
<dbReference type="Gene3D" id="3.10.20.90">
    <property type="entry name" value="Phosphatidylinositol 3-kinase Catalytic Subunit, Chain A, domain 1"/>
    <property type="match status" value="1"/>
</dbReference>
<feature type="compositionally biased region" description="Gly residues" evidence="1">
    <location>
        <begin position="294"/>
        <end position="309"/>
    </location>
</feature>